<reference evidence="1" key="2">
    <citation type="journal article" date="2015" name="Data Brief">
        <title>Shoot transcriptome of the giant reed, Arundo donax.</title>
        <authorList>
            <person name="Barrero R.A."/>
            <person name="Guerrero F.D."/>
            <person name="Moolhuijzen P."/>
            <person name="Goolsby J.A."/>
            <person name="Tidwell J."/>
            <person name="Bellgard S.E."/>
            <person name="Bellgard M.I."/>
        </authorList>
    </citation>
    <scope>NUCLEOTIDE SEQUENCE</scope>
    <source>
        <tissue evidence="1">Shoot tissue taken approximately 20 cm above the soil surface</tissue>
    </source>
</reference>
<name>A0A0A8ZVJ4_ARUDO</name>
<reference evidence="1" key="1">
    <citation type="submission" date="2014-09" db="EMBL/GenBank/DDBJ databases">
        <authorList>
            <person name="Magalhaes I.L.F."/>
            <person name="Oliveira U."/>
            <person name="Santos F.R."/>
            <person name="Vidigal T.H.D.A."/>
            <person name="Brescovit A.D."/>
            <person name="Santos A.J."/>
        </authorList>
    </citation>
    <scope>NUCLEOTIDE SEQUENCE</scope>
    <source>
        <tissue evidence="1">Shoot tissue taken approximately 20 cm above the soil surface</tissue>
    </source>
</reference>
<proteinExistence type="predicted"/>
<sequence length="45" mass="5089">MLRDLVMTSAYVTHLEEEHWQPLCLMMHGPVVPSASFLMPMTSGN</sequence>
<accession>A0A0A8ZVJ4</accession>
<organism evidence="1">
    <name type="scientific">Arundo donax</name>
    <name type="common">Giant reed</name>
    <name type="synonym">Donax arundinaceus</name>
    <dbReference type="NCBI Taxonomy" id="35708"/>
    <lineage>
        <taxon>Eukaryota</taxon>
        <taxon>Viridiplantae</taxon>
        <taxon>Streptophyta</taxon>
        <taxon>Embryophyta</taxon>
        <taxon>Tracheophyta</taxon>
        <taxon>Spermatophyta</taxon>
        <taxon>Magnoliopsida</taxon>
        <taxon>Liliopsida</taxon>
        <taxon>Poales</taxon>
        <taxon>Poaceae</taxon>
        <taxon>PACMAD clade</taxon>
        <taxon>Arundinoideae</taxon>
        <taxon>Arundineae</taxon>
        <taxon>Arundo</taxon>
    </lineage>
</organism>
<protein>
    <submittedName>
        <fullName evidence="1">Uncharacterized protein</fullName>
    </submittedName>
</protein>
<dbReference type="AlphaFoldDB" id="A0A0A8ZVJ4"/>
<evidence type="ECO:0000313" key="1">
    <source>
        <dbReference type="EMBL" id="JAD41708.1"/>
    </source>
</evidence>
<dbReference type="EMBL" id="GBRH01256187">
    <property type="protein sequence ID" value="JAD41708.1"/>
    <property type="molecule type" value="Transcribed_RNA"/>
</dbReference>